<dbReference type="SUPFAM" id="SSF52540">
    <property type="entry name" value="P-loop containing nucleoside triphosphate hydrolases"/>
    <property type="match status" value="1"/>
</dbReference>
<dbReference type="Pfam" id="PF00271">
    <property type="entry name" value="Helicase_C"/>
    <property type="match status" value="1"/>
</dbReference>
<evidence type="ECO:0000256" key="1">
    <source>
        <dbReference type="ARBA" id="ARBA00008438"/>
    </source>
</evidence>
<dbReference type="SMART" id="SM00487">
    <property type="entry name" value="DEXDc"/>
    <property type="match status" value="1"/>
</dbReference>
<keyword evidence="3" id="KW-0547">Nucleotide-binding</keyword>
<dbReference type="InterPro" id="IPR027417">
    <property type="entry name" value="P-loop_NTPase"/>
</dbReference>
<evidence type="ECO:0000256" key="2">
    <source>
        <dbReference type="ARBA" id="ARBA00022723"/>
    </source>
</evidence>
<keyword evidence="2" id="KW-0479">Metal-binding</keyword>
<gene>
    <name evidence="9" type="ORF">CVIRNUC_004509</name>
</gene>
<dbReference type="GO" id="GO:0006281">
    <property type="term" value="P:DNA repair"/>
    <property type="evidence" value="ECO:0007669"/>
    <property type="project" value="TreeGrafter"/>
</dbReference>
<keyword evidence="7" id="KW-0862">Zinc</keyword>
<evidence type="ECO:0000256" key="5">
    <source>
        <dbReference type="ARBA" id="ARBA00022801"/>
    </source>
</evidence>
<dbReference type="Pfam" id="PF00097">
    <property type="entry name" value="zf-C3HC4"/>
    <property type="match status" value="1"/>
</dbReference>
<evidence type="ECO:0000256" key="8">
    <source>
        <dbReference type="ARBA" id="ARBA00022840"/>
    </source>
</evidence>
<dbReference type="SUPFAM" id="SSF57850">
    <property type="entry name" value="RING/U-box"/>
    <property type="match status" value="1"/>
</dbReference>
<keyword evidence="8" id="KW-0067">ATP-binding</keyword>
<evidence type="ECO:0000256" key="3">
    <source>
        <dbReference type="ARBA" id="ARBA00022741"/>
    </source>
</evidence>
<accession>A0AAV1I1N6</accession>
<sequence length="685" mass="77643">MFDDDGGLRGVQETEDDPDDEGTEEVLWQHVLHEIHLEYREKNRHIKLCCQESGKMQGVYKSVLLDEGDAIAEQPPGLRKQLKPHQRTAVSKMIQMERHGILRYELPDEKINIEEATVGILADRAGYGKTITMLALMASNDEIHQPRSQVIRNHSQRWGHSYVMRRELPPDTELFVDTTLVLVPHGPVFKQWLDTIQENTDMKLLALRKACDLKDIPADPHAAAQYLASFDVVLVTGTEYPKLRDRFSAHLVDVLERWKRVVVDEADSIATGQRRMTGITSRFAWFITASPDRLYNLAAAFYVRQTWTQPYIDRIRKYITVRNSDEYVARSFSLPSSRLTMYLCGNMARVNLNALKHLVPANIMNMLNANDYGAAVACLGGQRGEDLLAVMANDVSRRIHDIKLQISCVEQMGINERDKALRLQRLRDTLESQENRFRSIQERLTGLDDKTCSMCLNTVEQPVSLACTHVFCGSCIMQWIDMKLRTPQSYGHVCSGPTCPECRTPIEVAKMIRLGGGPPAQTEDKPEHATLKTKDARVMEIVQANRGGRYLVFAEYEGAFANLKELFDREGITNKQLKGHSAQQNRTLEDFKSGRINVIMLNSRYAGSGIDIHFATDVILYQLFSDNINHQVVGRAQRVGRSEALNVHQLYHENEILDSPDLQRQFEGRQTVTVGEGALQAGPSQ</sequence>
<proteinExistence type="inferred from homology"/>
<dbReference type="InterPro" id="IPR017907">
    <property type="entry name" value="Znf_RING_CS"/>
</dbReference>
<dbReference type="PANTHER" id="PTHR45626">
    <property type="entry name" value="TRANSCRIPTION TERMINATION FACTOR 2-RELATED"/>
    <property type="match status" value="1"/>
</dbReference>
<dbReference type="PROSITE" id="PS00518">
    <property type="entry name" value="ZF_RING_1"/>
    <property type="match status" value="1"/>
</dbReference>
<keyword evidence="4" id="KW-0863">Zinc-finger</keyword>
<keyword evidence="6" id="KW-0347">Helicase</keyword>
<evidence type="ECO:0000256" key="7">
    <source>
        <dbReference type="ARBA" id="ARBA00022833"/>
    </source>
</evidence>
<dbReference type="SMART" id="SM00184">
    <property type="entry name" value="RING"/>
    <property type="match status" value="1"/>
</dbReference>
<dbReference type="GO" id="GO:0004386">
    <property type="term" value="F:helicase activity"/>
    <property type="evidence" value="ECO:0007669"/>
    <property type="project" value="UniProtKB-KW"/>
</dbReference>
<comment type="similarity">
    <text evidence="1">Belongs to the SNF2/RAD54 helicase family. RAD16 subfamily.</text>
</comment>
<dbReference type="AlphaFoldDB" id="A0AAV1I1N6"/>
<protein>
    <submittedName>
        <fullName evidence="9">Uncharacterized protein</fullName>
    </submittedName>
</protein>
<dbReference type="SMART" id="SM00490">
    <property type="entry name" value="HELICc"/>
    <property type="match status" value="1"/>
</dbReference>
<name>A0AAV1I1N6_9CHLO</name>
<organism evidence="9 10">
    <name type="scientific">Coccomyxa viridis</name>
    <dbReference type="NCBI Taxonomy" id="1274662"/>
    <lineage>
        <taxon>Eukaryota</taxon>
        <taxon>Viridiplantae</taxon>
        <taxon>Chlorophyta</taxon>
        <taxon>core chlorophytes</taxon>
        <taxon>Trebouxiophyceae</taxon>
        <taxon>Trebouxiophyceae incertae sedis</taxon>
        <taxon>Coccomyxaceae</taxon>
        <taxon>Coccomyxa</taxon>
    </lineage>
</organism>
<evidence type="ECO:0000256" key="6">
    <source>
        <dbReference type="ARBA" id="ARBA00022806"/>
    </source>
</evidence>
<dbReference type="Gene3D" id="3.40.50.300">
    <property type="entry name" value="P-loop containing nucleotide triphosphate hydrolases"/>
    <property type="match status" value="2"/>
</dbReference>
<dbReference type="InterPro" id="IPR001650">
    <property type="entry name" value="Helicase_C-like"/>
</dbReference>
<dbReference type="GO" id="GO:0008270">
    <property type="term" value="F:zinc ion binding"/>
    <property type="evidence" value="ECO:0007669"/>
    <property type="project" value="UniProtKB-KW"/>
</dbReference>
<dbReference type="GO" id="GO:0008094">
    <property type="term" value="F:ATP-dependent activity, acting on DNA"/>
    <property type="evidence" value="ECO:0007669"/>
    <property type="project" value="TreeGrafter"/>
</dbReference>
<dbReference type="InterPro" id="IPR050628">
    <property type="entry name" value="SNF2_RAD54_helicase_TF"/>
</dbReference>
<keyword evidence="5" id="KW-0378">Hydrolase</keyword>
<dbReference type="Gene3D" id="3.30.40.10">
    <property type="entry name" value="Zinc/RING finger domain, C3HC4 (zinc finger)"/>
    <property type="match status" value="1"/>
</dbReference>
<keyword evidence="10" id="KW-1185">Reference proteome</keyword>
<evidence type="ECO:0000313" key="10">
    <source>
        <dbReference type="Proteomes" id="UP001314263"/>
    </source>
</evidence>
<dbReference type="InterPro" id="IPR013083">
    <property type="entry name" value="Znf_RING/FYVE/PHD"/>
</dbReference>
<dbReference type="InterPro" id="IPR018957">
    <property type="entry name" value="Znf_C3HC4_RING-type"/>
</dbReference>
<dbReference type="GO" id="GO:0016787">
    <property type="term" value="F:hydrolase activity"/>
    <property type="evidence" value="ECO:0007669"/>
    <property type="project" value="UniProtKB-KW"/>
</dbReference>
<dbReference type="PROSITE" id="PS50089">
    <property type="entry name" value="ZF_RING_2"/>
    <property type="match status" value="1"/>
</dbReference>
<comment type="caution">
    <text evidence="9">The sequence shown here is derived from an EMBL/GenBank/DDBJ whole genome shotgun (WGS) entry which is preliminary data.</text>
</comment>
<dbReference type="GO" id="GO:0005634">
    <property type="term" value="C:nucleus"/>
    <property type="evidence" value="ECO:0007669"/>
    <property type="project" value="TreeGrafter"/>
</dbReference>
<dbReference type="Pfam" id="PF00176">
    <property type="entry name" value="SNF2-rel_dom"/>
    <property type="match status" value="1"/>
</dbReference>
<dbReference type="InterPro" id="IPR014001">
    <property type="entry name" value="Helicase_ATP-bd"/>
</dbReference>
<dbReference type="InterPro" id="IPR001841">
    <property type="entry name" value="Znf_RING"/>
</dbReference>
<dbReference type="Proteomes" id="UP001314263">
    <property type="component" value="Unassembled WGS sequence"/>
</dbReference>
<dbReference type="InterPro" id="IPR000330">
    <property type="entry name" value="SNF2_N"/>
</dbReference>
<dbReference type="EMBL" id="CAUYUE010000005">
    <property type="protein sequence ID" value="CAK0777607.1"/>
    <property type="molecule type" value="Genomic_DNA"/>
</dbReference>
<evidence type="ECO:0000256" key="4">
    <source>
        <dbReference type="ARBA" id="ARBA00022771"/>
    </source>
</evidence>
<evidence type="ECO:0000313" key="9">
    <source>
        <dbReference type="EMBL" id="CAK0777607.1"/>
    </source>
</evidence>
<reference evidence="9 10" key="1">
    <citation type="submission" date="2023-10" db="EMBL/GenBank/DDBJ databases">
        <authorList>
            <person name="Maclean D."/>
            <person name="Macfadyen A."/>
        </authorList>
    </citation>
    <scope>NUCLEOTIDE SEQUENCE [LARGE SCALE GENOMIC DNA]</scope>
</reference>
<dbReference type="GO" id="GO:0005524">
    <property type="term" value="F:ATP binding"/>
    <property type="evidence" value="ECO:0007669"/>
    <property type="project" value="UniProtKB-KW"/>
</dbReference>